<sequence>MNSSGGENDNGEDAVQVRLNLTSFDHTYASYRVIDLQYERDVALNSTGGESDDSVDAGSRELVWMFRDLTSFDHIYANNQVIDGEYATEEAQSYIDSDSGDSELSFMSDSDSLDSTESYFVATSVSAYISKLSVVVRGLANADIPALPAADLRHGSHPPT</sequence>
<dbReference type="EMBL" id="VEVO01000001">
    <property type="protein sequence ID" value="KAF0046544.1"/>
    <property type="molecule type" value="Genomic_DNA"/>
</dbReference>
<dbReference type="Proteomes" id="UP000438429">
    <property type="component" value="Unassembled WGS sequence"/>
</dbReference>
<comment type="caution">
    <text evidence="1">The sequence shown here is derived from an EMBL/GenBank/DDBJ whole genome shotgun (WGS) entry which is preliminary data.</text>
</comment>
<reference evidence="1 2" key="1">
    <citation type="submission" date="2019-06" db="EMBL/GenBank/DDBJ databases">
        <title>Draft genomes of female and male turbot (Scophthalmus maximus).</title>
        <authorList>
            <person name="Xu H."/>
            <person name="Xu X.-W."/>
            <person name="Shao C."/>
            <person name="Chen S."/>
        </authorList>
    </citation>
    <scope>NUCLEOTIDE SEQUENCE [LARGE SCALE GENOMIC DNA]</scope>
    <source>
        <strain evidence="1">Ysfricsl-2016a</strain>
        <tissue evidence="1">Blood</tissue>
    </source>
</reference>
<accession>A0A6A4TTI9</accession>
<evidence type="ECO:0000313" key="2">
    <source>
        <dbReference type="Proteomes" id="UP000438429"/>
    </source>
</evidence>
<organism evidence="1 2">
    <name type="scientific">Scophthalmus maximus</name>
    <name type="common">Turbot</name>
    <name type="synonym">Psetta maxima</name>
    <dbReference type="NCBI Taxonomy" id="52904"/>
    <lineage>
        <taxon>Eukaryota</taxon>
        <taxon>Metazoa</taxon>
        <taxon>Chordata</taxon>
        <taxon>Craniata</taxon>
        <taxon>Vertebrata</taxon>
        <taxon>Euteleostomi</taxon>
        <taxon>Actinopterygii</taxon>
        <taxon>Neopterygii</taxon>
        <taxon>Teleostei</taxon>
        <taxon>Neoteleostei</taxon>
        <taxon>Acanthomorphata</taxon>
        <taxon>Carangaria</taxon>
        <taxon>Pleuronectiformes</taxon>
        <taxon>Pleuronectoidei</taxon>
        <taxon>Scophthalmidae</taxon>
        <taxon>Scophthalmus</taxon>
    </lineage>
</organism>
<gene>
    <name evidence="1" type="ORF">F2P81_000177</name>
</gene>
<evidence type="ECO:0000313" key="1">
    <source>
        <dbReference type="EMBL" id="KAF0046544.1"/>
    </source>
</evidence>
<dbReference type="AlphaFoldDB" id="A0A6A4TTI9"/>
<proteinExistence type="predicted"/>
<name>A0A6A4TTI9_SCOMX</name>
<protein>
    <submittedName>
        <fullName evidence="1">Uncharacterized protein</fullName>
    </submittedName>
</protein>